<sequence>MALGATCVQKLDGSRDSAIHTKYRILLRSSSMREPRYPLPRVVCDSKEATTNMHTANGTKLDGSFSFVVFLGTYRAGVHVHGSFCFAGFDNDPSAGSPTETLLRLLLPLNDKACFEHSNFFKVTAPEARPGQLRPGAHRRQKGQVNRCTPEGGPADPTQSPTTSFLTATTQIYAIGAGITAAAGTRLALQWILVKGFRLYSFQLPDSFEPDKHMTTGRINQVAFLFDAAHHARTCRCMTDGRLEKREHSTRAKIESIKTLQPTSRSVSKKPNDAPRAMPSLHRQQQYGPWRALQGNPPDTQGKLSLVALLKRYARVEVAAQADIQPPVTNQTPLMHLYGRHPRRPSS</sequence>
<reference evidence="1 2" key="2">
    <citation type="journal article" date="2022" name="Mol. Ecol. Resour.">
        <title>The genomes of chicory, endive, great burdock and yacon provide insights into Asteraceae paleo-polyploidization history and plant inulin production.</title>
        <authorList>
            <person name="Fan W."/>
            <person name="Wang S."/>
            <person name="Wang H."/>
            <person name="Wang A."/>
            <person name="Jiang F."/>
            <person name="Liu H."/>
            <person name="Zhao H."/>
            <person name="Xu D."/>
            <person name="Zhang Y."/>
        </authorList>
    </citation>
    <scope>NUCLEOTIDE SEQUENCE [LARGE SCALE GENOMIC DNA]</scope>
    <source>
        <strain evidence="2">cv. Punajuju</strain>
        <tissue evidence="1">Leaves</tissue>
    </source>
</reference>
<comment type="caution">
    <text evidence="1">The sequence shown here is derived from an EMBL/GenBank/DDBJ whole genome shotgun (WGS) entry which is preliminary data.</text>
</comment>
<proteinExistence type="predicted"/>
<protein>
    <submittedName>
        <fullName evidence="1">Uncharacterized protein</fullName>
    </submittedName>
</protein>
<name>A0ACB9G9C3_CICIN</name>
<evidence type="ECO:0000313" key="2">
    <source>
        <dbReference type="Proteomes" id="UP001055811"/>
    </source>
</evidence>
<accession>A0ACB9G9C3</accession>
<gene>
    <name evidence="1" type="ORF">L2E82_09392</name>
</gene>
<organism evidence="1 2">
    <name type="scientific">Cichorium intybus</name>
    <name type="common">Chicory</name>
    <dbReference type="NCBI Taxonomy" id="13427"/>
    <lineage>
        <taxon>Eukaryota</taxon>
        <taxon>Viridiplantae</taxon>
        <taxon>Streptophyta</taxon>
        <taxon>Embryophyta</taxon>
        <taxon>Tracheophyta</taxon>
        <taxon>Spermatophyta</taxon>
        <taxon>Magnoliopsida</taxon>
        <taxon>eudicotyledons</taxon>
        <taxon>Gunneridae</taxon>
        <taxon>Pentapetalae</taxon>
        <taxon>asterids</taxon>
        <taxon>campanulids</taxon>
        <taxon>Asterales</taxon>
        <taxon>Asteraceae</taxon>
        <taxon>Cichorioideae</taxon>
        <taxon>Cichorieae</taxon>
        <taxon>Cichoriinae</taxon>
        <taxon>Cichorium</taxon>
    </lineage>
</organism>
<dbReference type="EMBL" id="CM042010">
    <property type="protein sequence ID" value="KAI3779671.1"/>
    <property type="molecule type" value="Genomic_DNA"/>
</dbReference>
<keyword evidence="2" id="KW-1185">Reference proteome</keyword>
<evidence type="ECO:0000313" key="1">
    <source>
        <dbReference type="EMBL" id="KAI3779671.1"/>
    </source>
</evidence>
<dbReference type="Proteomes" id="UP001055811">
    <property type="component" value="Linkage Group LG02"/>
</dbReference>
<reference evidence="2" key="1">
    <citation type="journal article" date="2022" name="Mol. Ecol. Resour.">
        <title>The genomes of chicory, endive, great burdock and yacon provide insights into Asteraceae palaeo-polyploidization history and plant inulin production.</title>
        <authorList>
            <person name="Fan W."/>
            <person name="Wang S."/>
            <person name="Wang H."/>
            <person name="Wang A."/>
            <person name="Jiang F."/>
            <person name="Liu H."/>
            <person name="Zhao H."/>
            <person name="Xu D."/>
            <person name="Zhang Y."/>
        </authorList>
    </citation>
    <scope>NUCLEOTIDE SEQUENCE [LARGE SCALE GENOMIC DNA]</scope>
    <source>
        <strain evidence="2">cv. Punajuju</strain>
    </source>
</reference>